<reference evidence="1" key="1">
    <citation type="submission" date="2021-02" db="EMBL/GenBank/DDBJ databases">
        <authorList>
            <person name="Nowell W R."/>
        </authorList>
    </citation>
    <scope>NUCLEOTIDE SEQUENCE</scope>
</reference>
<organism evidence="1 3">
    <name type="scientific">Didymodactylos carnosus</name>
    <dbReference type="NCBI Taxonomy" id="1234261"/>
    <lineage>
        <taxon>Eukaryota</taxon>
        <taxon>Metazoa</taxon>
        <taxon>Spiralia</taxon>
        <taxon>Gnathifera</taxon>
        <taxon>Rotifera</taxon>
        <taxon>Eurotatoria</taxon>
        <taxon>Bdelloidea</taxon>
        <taxon>Philodinida</taxon>
        <taxon>Philodinidae</taxon>
        <taxon>Didymodactylos</taxon>
    </lineage>
</organism>
<gene>
    <name evidence="1" type="ORF">GPM918_LOCUS7001</name>
    <name evidence="2" type="ORF">SRO942_LOCUS7001</name>
</gene>
<evidence type="ECO:0000313" key="3">
    <source>
        <dbReference type="Proteomes" id="UP000663829"/>
    </source>
</evidence>
<name>A0A813XDG9_9BILA</name>
<evidence type="ECO:0000313" key="1">
    <source>
        <dbReference type="EMBL" id="CAF0869044.1"/>
    </source>
</evidence>
<protein>
    <submittedName>
        <fullName evidence="1">Uncharacterized protein</fullName>
    </submittedName>
</protein>
<comment type="caution">
    <text evidence="1">The sequence shown here is derived from an EMBL/GenBank/DDBJ whole genome shotgun (WGS) entry which is preliminary data.</text>
</comment>
<evidence type="ECO:0000313" key="2">
    <source>
        <dbReference type="EMBL" id="CAF3656503.1"/>
    </source>
</evidence>
<accession>A0A813XDG9</accession>
<sequence length="72" mass="7664">MACHRSLVLAGTGAHGMPLVTGPGWHRCAWHAIGHWPWLAPVRMACHRSLALAGTGAHGMPSVTGPLFNQFN</sequence>
<proteinExistence type="predicted"/>
<dbReference type="EMBL" id="CAJOBC010001113">
    <property type="protein sequence ID" value="CAF3656503.1"/>
    <property type="molecule type" value="Genomic_DNA"/>
</dbReference>
<dbReference type="Proteomes" id="UP000681722">
    <property type="component" value="Unassembled WGS sequence"/>
</dbReference>
<keyword evidence="3" id="KW-1185">Reference proteome</keyword>
<dbReference type="Proteomes" id="UP000663829">
    <property type="component" value="Unassembled WGS sequence"/>
</dbReference>
<dbReference type="AlphaFoldDB" id="A0A813XDG9"/>
<dbReference type="EMBL" id="CAJNOQ010001113">
    <property type="protein sequence ID" value="CAF0869044.1"/>
    <property type="molecule type" value="Genomic_DNA"/>
</dbReference>